<dbReference type="PANTHER" id="PTHR11757:SF19">
    <property type="entry name" value="PROLYL ENDOPEPTIDASE-LIKE"/>
    <property type="match status" value="1"/>
</dbReference>
<reference evidence="3 4" key="1">
    <citation type="journal article" date="2018" name="Front. Plant Sci.">
        <title>Red Clover (Trifolium pratense) and Zigzag Clover (T. medium) - A Picture of Genomic Similarities and Differences.</title>
        <authorList>
            <person name="Dluhosova J."/>
            <person name="Istvanek J."/>
            <person name="Nedelnik J."/>
            <person name="Repkova J."/>
        </authorList>
    </citation>
    <scope>NUCLEOTIDE SEQUENCE [LARGE SCALE GENOMIC DNA]</scope>
    <source>
        <strain evidence="4">cv. 10/8</strain>
        <tissue evidence="3">Leaf</tissue>
    </source>
</reference>
<dbReference type="Gene3D" id="3.40.50.1820">
    <property type="entry name" value="alpha/beta hydrolase"/>
    <property type="match status" value="1"/>
</dbReference>
<dbReference type="GO" id="GO:0005829">
    <property type="term" value="C:cytosol"/>
    <property type="evidence" value="ECO:0007669"/>
    <property type="project" value="TreeGrafter"/>
</dbReference>
<dbReference type="SUPFAM" id="SSF50993">
    <property type="entry name" value="Peptidase/esterase 'gauge' domain"/>
    <property type="match status" value="1"/>
</dbReference>
<protein>
    <submittedName>
        <fullName evidence="3">Protease 2-like</fullName>
    </submittedName>
</protein>
<keyword evidence="3" id="KW-0378">Hydrolase</keyword>
<evidence type="ECO:0000313" key="3">
    <source>
        <dbReference type="EMBL" id="MCI74593.1"/>
    </source>
</evidence>
<dbReference type="GO" id="GO:0004252">
    <property type="term" value="F:serine-type endopeptidase activity"/>
    <property type="evidence" value="ECO:0007669"/>
    <property type="project" value="InterPro"/>
</dbReference>
<dbReference type="Pfam" id="PF02897">
    <property type="entry name" value="Peptidase_S9_N"/>
    <property type="match status" value="1"/>
</dbReference>
<dbReference type="PANTHER" id="PTHR11757">
    <property type="entry name" value="PROTEASE FAMILY S9A OLIGOPEPTIDASE"/>
    <property type="match status" value="1"/>
</dbReference>
<dbReference type="GO" id="GO:0006508">
    <property type="term" value="P:proteolysis"/>
    <property type="evidence" value="ECO:0007669"/>
    <property type="project" value="UniProtKB-KW"/>
</dbReference>
<keyword evidence="3" id="KW-0645">Protease</keyword>
<dbReference type="InterPro" id="IPR051543">
    <property type="entry name" value="Serine_Peptidase_S9A"/>
</dbReference>
<dbReference type="InterPro" id="IPR029058">
    <property type="entry name" value="AB_hydrolase_fold"/>
</dbReference>
<feature type="domain" description="Peptidase S9A N-terminal" evidence="2">
    <location>
        <begin position="17"/>
        <end position="67"/>
    </location>
</feature>
<organism evidence="3 4">
    <name type="scientific">Trifolium medium</name>
    <dbReference type="NCBI Taxonomy" id="97028"/>
    <lineage>
        <taxon>Eukaryota</taxon>
        <taxon>Viridiplantae</taxon>
        <taxon>Streptophyta</taxon>
        <taxon>Embryophyta</taxon>
        <taxon>Tracheophyta</taxon>
        <taxon>Spermatophyta</taxon>
        <taxon>Magnoliopsida</taxon>
        <taxon>eudicotyledons</taxon>
        <taxon>Gunneridae</taxon>
        <taxon>Pentapetalae</taxon>
        <taxon>rosids</taxon>
        <taxon>fabids</taxon>
        <taxon>Fabales</taxon>
        <taxon>Fabaceae</taxon>
        <taxon>Papilionoideae</taxon>
        <taxon>50 kb inversion clade</taxon>
        <taxon>NPAAA clade</taxon>
        <taxon>Hologalegina</taxon>
        <taxon>IRL clade</taxon>
        <taxon>Trifolieae</taxon>
        <taxon>Trifolium</taxon>
    </lineage>
</organism>
<proteinExistence type="inferred from homology"/>
<dbReference type="InterPro" id="IPR023302">
    <property type="entry name" value="Pept_S9A_N"/>
</dbReference>
<evidence type="ECO:0000256" key="1">
    <source>
        <dbReference type="ARBA" id="ARBA00005228"/>
    </source>
</evidence>
<comment type="caution">
    <text evidence="3">The sequence shown here is derived from an EMBL/GenBank/DDBJ whole genome shotgun (WGS) entry which is preliminary data.</text>
</comment>
<name>A0A392ULU2_9FABA</name>
<dbReference type="Proteomes" id="UP000265520">
    <property type="component" value="Unassembled WGS sequence"/>
</dbReference>
<evidence type="ECO:0000259" key="2">
    <source>
        <dbReference type="Pfam" id="PF02897"/>
    </source>
</evidence>
<feature type="non-terminal residue" evidence="3">
    <location>
        <position position="67"/>
    </location>
</feature>
<comment type="similarity">
    <text evidence="1">Belongs to the peptidase S9A family.</text>
</comment>
<accession>A0A392ULU2</accession>
<dbReference type="EMBL" id="LXQA010864040">
    <property type="protein sequence ID" value="MCI74593.1"/>
    <property type="molecule type" value="Genomic_DNA"/>
</dbReference>
<dbReference type="AlphaFoldDB" id="A0A392ULU2"/>
<sequence length="67" mass="7755">MTSPPQSLSQSHSPLPPPVAKKVEHVMELFNDVRIDNYYWLRDDSRSDPDVLSYLRQENAYTDSVMS</sequence>
<evidence type="ECO:0000313" key="4">
    <source>
        <dbReference type="Proteomes" id="UP000265520"/>
    </source>
</evidence>
<keyword evidence="4" id="KW-1185">Reference proteome</keyword>